<accession>A0A9W9ELJ0</accession>
<keyword evidence="3" id="KW-1185">Reference proteome</keyword>
<feature type="region of interest" description="Disordered" evidence="1">
    <location>
        <begin position="246"/>
        <end position="269"/>
    </location>
</feature>
<feature type="compositionally biased region" description="Polar residues" evidence="1">
    <location>
        <begin position="577"/>
        <end position="594"/>
    </location>
</feature>
<gene>
    <name evidence="2" type="ORF">NUU61_008498</name>
</gene>
<feature type="compositionally biased region" description="Basic and acidic residues" evidence="1">
    <location>
        <begin position="595"/>
        <end position="615"/>
    </location>
</feature>
<proteinExistence type="predicted"/>
<feature type="compositionally biased region" description="Polar residues" evidence="1">
    <location>
        <begin position="55"/>
        <end position="69"/>
    </location>
</feature>
<dbReference type="GeneID" id="81398192"/>
<dbReference type="OrthoDB" id="5407458at2759"/>
<feature type="compositionally biased region" description="Basic and acidic residues" evidence="1">
    <location>
        <begin position="141"/>
        <end position="153"/>
    </location>
</feature>
<evidence type="ECO:0000313" key="2">
    <source>
        <dbReference type="EMBL" id="KAJ5083919.1"/>
    </source>
</evidence>
<feature type="compositionally biased region" description="Low complexity" evidence="1">
    <location>
        <begin position="490"/>
        <end position="524"/>
    </location>
</feature>
<dbReference type="AlphaFoldDB" id="A0A9W9ELJ0"/>
<dbReference type="Proteomes" id="UP001141434">
    <property type="component" value="Unassembled WGS sequence"/>
</dbReference>
<feature type="compositionally biased region" description="Basic and acidic residues" evidence="1">
    <location>
        <begin position="86"/>
        <end position="118"/>
    </location>
</feature>
<reference evidence="2" key="1">
    <citation type="submission" date="2022-11" db="EMBL/GenBank/DDBJ databases">
        <authorList>
            <person name="Petersen C."/>
        </authorList>
    </citation>
    <scope>NUCLEOTIDE SEQUENCE</scope>
    <source>
        <strain evidence="2">IBT 34128</strain>
    </source>
</reference>
<feature type="region of interest" description="Disordered" evidence="1">
    <location>
        <begin position="42"/>
        <end position="154"/>
    </location>
</feature>
<protein>
    <submittedName>
        <fullName evidence="2">Uncharacterized protein</fullName>
    </submittedName>
</protein>
<evidence type="ECO:0000313" key="3">
    <source>
        <dbReference type="Proteomes" id="UP001141434"/>
    </source>
</evidence>
<reference evidence="2" key="2">
    <citation type="journal article" date="2023" name="IMA Fungus">
        <title>Comparative genomic study of the Penicillium genus elucidates a diverse pangenome and 15 lateral gene transfer events.</title>
        <authorList>
            <person name="Petersen C."/>
            <person name="Sorensen T."/>
            <person name="Nielsen M.R."/>
            <person name="Sondergaard T.E."/>
            <person name="Sorensen J.L."/>
            <person name="Fitzpatrick D.A."/>
            <person name="Frisvad J.C."/>
            <person name="Nielsen K.L."/>
        </authorList>
    </citation>
    <scope>NUCLEOTIDE SEQUENCE</scope>
    <source>
        <strain evidence="2">IBT 34128</strain>
    </source>
</reference>
<name>A0A9W9ELJ0_9EURO</name>
<feature type="compositionally biased region" description="Polar residues" evidence="1">
    <location>
        <begin position="216"/>
        <end position="225"/>
    </location>
</feature>
<dbReference type="RefSeq" id="XP_056507316.1">
    <property type="nucleotide sequence ID" value="XM_056659023.1"/>
</dbReference>
<feature type="compositionally biased region" description="Basic and acidic residues" evidence="1">
    <location>
        <begin position="471"/>
        <end position="481"/>
    </location>
</feature>
<feature type="region of interest" description="Disordered" evidence="1">
    <location>
        <begin position="564"/>
        <end position="630"/>
    </location>
</feature>
<evidence type="ECO:0000256" key="1">
    <source>
        <dbReference type="SAM" id="MobiDB-lite"/>
    </source>
</evidence>
<feature type="compositionally biased region" description="Basic and acidic residues" evidence="1">
    <location>
        <begin position="292"/>
        <end position="306"/>
    </location>
</feature>
<dbReference type="EMBL" id="JAPMSZ010000011">
    <property type="protein sequence ID" value="KAJ5083919.1"/>
    <property type="molecule type" value="Genomic_DNA"/>
</dbReference>
<sequence>MASKAPQAAFVEDFDEDAHASLPETRQVANANTAAKLSRLDLRFPEPLIDGASDSGYSSRTAATVNSTQSGPSGGKSPPVPLKLDTTLKRSDLPRKSSTRKDRKEKDRAPRSAQEEKMVGAYPGSAHYPHVPRSPSKSRRRDSSHARHYHDSGYEYASGLYYPSTAVEPRVMEYSRYIPQRPPVPDYLPSSPRTPRYSPAVVQDINVSRSSDRPGRSNSYHTYHSNARPMSFHGMLPGMGPAMYSQPSMHPYEQHGPPPASSAYANPPSYSSSPYGASSYYAGSEFAPPLEYPRERSPSRTREPSRPRRSSMYGPPAVDSGVLSPWFDDDEPLERWSSREARGRGSVKPSQERDEDFYLMPPPPPPPPKRRAPPQIIQQKRPDPPRKSQTSSAVPSQRRPSRTLEMPELAAVLPDYGNRRMSRETAPERSHSLRESPRSTSYHDSRRAARVAVESSGRRRAPKPESNVGLADREREVEKYQAARSGRGSAATPLTAEALLPTKAANRTGSESGSQKSRSNSSRGSGTGSKAEEDKNMTLMMNGMTIGFTQESVAGKSINIRTGDTGAVRFSIEGSRQPKNYLTGPNYSEYTGSSGRRELEDGRGSRDDRKSDRASRRSSRSTYSSGRYRD</sequence>
<feature type="compositionally biased region" description="Basic and acidic residues" evidence="1">
    <location>
        <begin position="417"/>
        <end position="447"/>
    </location>
</feature>
<organism evidence="2 3">
    <name type="scientific">Penicillium alfredii</name>
    <dbReference type="NCBI Taxonomy" id="1506179"/>
    <lineage>
        <taxon>Eukaryota</taxon>
        <taxon>Fungi</taxon>
        <taxon>Dikarya</taxon>
        <taxon>Ascomycota</taxon>
        <taxon>Pezizomycotina</taxon>
        <taxon>Eurotiomycetes</taxon>
        <taxon>Eurotiomycetidae</taxon>
        <taxon>Eurotiales</taxon>
        <taxon>Aspergillaceae</taxon>
        <taxon>Penicillium</taxon>
    </lineage>
</organism>
<feature type="compositionally biased region" description="Basic and acidic residues" evidence="1">
    <location>
        <begin position="333"/>
        <end position="343"/>
    </location>
</feature>
<comment type="caution">
    <text evidence="2">The sequence shown here is derived from an EMBL/GenBank/DDBJ whole genome shotgun (WGS) entry which is preliminary data.</text>
</comment>
<feature type="region of interest" description="Disordered" evidence="1">
    <location>
        <begin position="283"/>
        <end position="542"/>
    </location>
</feature>
<feature type="compositionally biased region" description="Low complexity" evidence="1">
    <location>
        <begin position="620"/>
        <end position="630"/>
    </location>
</feature>
<feature type="region of interest" description="Disordered" evidence="1">
    <location>
        <begin position="179"/>
        <end position="230"/>
    </location>
</feature>